<keyword evidence="2" id="KW-1185">Reference proteome</keyword>
<reference evidence="1" key="1">
    <citation type="journal article" date="2023" name="DNA Res.">
        <title>Chromosome-level genome assembly of Phrynocephalus forsythii using third-generation DNA sequencing and Hi-C analysis.</title>
        <authorList>
            <person name="Qi Y."/>
            <person name="Zhao W."/>
            <person name="Zhao Y."/>
            <person name="Niu C."/>
            <person name="Cao S."/>
            <person name="Zhang Y."/>
        </authorList>
    </citation>
    <scope>NUCLEOTIDE SEQUENCE</scope>
    <source>
        <tissue evidence="1">Muscle</tissue>
    </source>
</reference>
<sequence length="144" mass="16715">MDDLKLYGKSQQEIDSILNTVQIFCNDIAMKFRLDKCATLSIIRGKIVKMEGIDMPNNFIKTLDEELYKYLGLLQADNIKHKEVKNKVSQEYIRRVRKILKSKLNGKNTIQAINTWAIPVLRYTAGIINRTQAELEALDQRKEQ</sequence>
<accession>A0A9Q0Y2K7</accession>
<dbReference type="PANTHER" id="PTHR35450">
    <property type="entry name" value="REVERSE TRANSCRIPTASE DOMAIN-CONTAINING PROTEIN"/>
    <property type="match status" value="1"/>
</dbReference>
<evidence type="ECO:0000313" key="2">
    <source>
        <dbReference type="Proteomes" id="UP001142489"/>
    </source>
</evidence>
<comment type="caution">
    <text evidence="1">The sequence shown here is derived from an EMBL/GenBank/DDBJ whole genome shotgun (WGS) entry which is preliminary data.</text>
</comment>
<name>A0A9Q0Y2K7_9SAUR</name>
<dbReference type="PANTHER" id="PTHR35450:SF2">
    <property type="entry name" value="REVERSE TRANSCRIPTASE DOMAIN-CONTAINING PROTEIN"/>
    <property type="match status" value="1"/>
</dbReference>
<evidence type="ECO:0000313" key="1">
    <source>
        <dbReference type="EMBL" id="KAJ7338939.1"/>
    </source>
</evidence>
<dbReference type="Proteomes" id="UP001142489">
    <property type="component" value="Unassembled WGS sequence"/>
</dbReference>
<organism evidence="1 2">
    <name type="scientific">Phrynocephalus forsythii</name>
    <dbReference type="NCBI Taxonomy" id="171643"/>
    <lineage>
        <taxon>Eukaryota</taxon>
        <taxon>Metazoa</taxon>
        <taxon>Chordata</taxon>
        <taxon>Craniata</taxon>
        <taxon>Vertebrata</taxon>
        <taxon>Euteleostomi</taxon>
        <taxon>Lepidosauria</taxon>
        <taxon>Squamata</taxon>
        <taxon>Bifurcata</taxon>
        <taxon>Unidentata</taxon>
        <taxon>Episquamata</taxon>
        <taxon>Toxicofera</taxon>
        <taxon>Iguania</taxon>
        <taxon>Acrodonta</taxon>
        <taxon>Agamidae</taxon>
        <taxon>Agaminae</taxon>
        <taxon>Phrynocephalus</taxon>
    </lineage>
</organism>
<gene>
    <name evidence="1" type="ORF">JRQ81_012841</name>
</gene>
<protein>
    <recommendedName>
        <fullName evidence="3">Reverse transcriptase domain-containing protein</fullName>
    </recommendedName>
</protein>
<dbReference type="EMBL" id="JAPFRF010000003">
    <property type="protein sequence ID" value="KAJ7338939.1"/>
    <property type="molecule type" value="Genomic_DNA"/>
</dbReference>
<dbReference type="AlphaFoldDB" id="A0A9Q0Y2K7"/>
<proteinExistence type="predicted"/>
<evidence type="ECO:0008006" key="3">
    <source>
        <dbReference type="Google" id="ProtNLM"/>
    </source>
</evidence>
<dbReference type="OrthoDB" id="9902985at2759"/>